<evidence type="ECO:0000256" key="2">
    <source>
        <dbReference type="SAM" id="SignalP"/>
    </source>
</evidence>
<dbReference type="Pfam" id="PF00059">
    <property type="entry name" value="Lectin_C"/>
    <property type="match status" value="1"/>
</dbReference>
<dbReference type="CDD" id="cd00037">
    <property type="entry name" value="CLECT"/>
    <property type="match status" value="1"/>
</dbReference>
<name>A0A8J2S0M2_9CRUS</name>
<dbReference type="Proteomes" id="UP000789390">
    <property type="component" value="Unassembled WGS sequence"/>
</dbReference>
<evidence type="ECO:0000259" key="3">
    <source>
        <dbReference type="PROSITE" id="PS50041"/>
    </source>
</evidence>
<evidence type="ECO:0000313" key="5">
    <source>
        <dbReference type="Proteomes" id="UP000789390"/>
    </source>
</evidence>
<dbReference type="Gene3D" id="3.10.100.10">
    <property type="entry name" value="Mannose-Binding Protein A, subunit A"/>
    <property type="match status" value="1"/>
</dbReference>
<protein>
    <recommendedName>
        <fullName evidence="3">C-type lectin domain-containing protein</fullName>
    </recommendedName>
</protein>
<proteinExistence type="predicted"/>
<dbReference type="SMART" id="SM00034">
    <property type="entry name" value="CLECT"/>
    <property type="match status" value="1"/>
</dbReference>
<evidence type="ECO:0000256" key="1">
    <source>
        <dbReference type="ARBA" id="ARBA00023157"/>
    </source>
</evidence>
<gene>
    <name evidence="4" type="ORF">DGAL_LOCUS15645</name>
</gene>
<dbReference type="PANTHER" id="PTHR22802">
    <property type="entry name" value="C-TYPE LECTIN SUPERFAMILY MEMBER"/>
    <property type="match status" value="1"/>
</dbReference>
<reference evidence="4" key="1">
    <citation type="submission" date="2021-11" db="EMBL/GenBank/DDBJ databases">
        <authorList>
            <person name="Schell T."/>
        </authorList>
    </citation>
    <scope>NUCLEOTIDE SEQUENCE</scope>
    <source>
        <strain evidence="4">M5</strain>
    </source>
</reference>
<dbReference type="InterPro" id="IPR018378">
    <property type="entry name" value="C-type_lectin_CS"/>
</dbReference>
<evidence type="ECO:0000313" key="4">
    <source>
        <dbReference type="EMBL" id="CAH0111988.1"/>
    </source>
</evidence>
<keyword evidence="5" id="KW-1185">Reference proteome</keyword>
<dbReference type="InterPro" id="IPR016186">
    <property type="entry name" value="C-type_lectin-like/link_sf"/>
</dbReference>
<feature type="chain" id="PRO_5035234503" description="C-type lectin domain-containing protein" evidence="2">
    <location>
        <begin position="20"/>
        <end position="279"/>
    </location>
</feature>
<organism evidence="4 5">
    <name type="scientific">Daphnia galeata</name>
    <dbReference type="NCBI Taxonomy" id="27404"/>
    <lineage>
        <taxon>Eukaryota</taxon>
        <taxon>Metazoa</taxon>
        <taxon>Ecdysozoa</taxon>
        <taxon>Arthropoda</taxon>
        <taxon>Crustacea</taxon>
        <taxon>Branchiopoda</taxon>
        <taxon>Diplostraca</taxon>
        <taxon>Cladocera</taxon>
        <taxon>Anomopoda</taxon>
        <taxon>Daphniidae</taxon>
        <taxon>Daphnia</taxon>
    </lineage>
</organism>
<dbReference type="PROSITE" id="PS00615">
    <property type="entry name" value="C_TYPE_LECTIN_1"/>
    <property type="match status" value="1"/>
</dbReference>
<feature type="domain" description="C-type lectin" evidence="3">
    <location>
        <begin position="158"/>
        <end position="266"/>
    </location>
</feature>
<dbReference type="AlphaFoldDB" id="A0A8J2S0M2"/>
<sequence length="279" mass="31602">MVQILFNFITLFTLTLIFGHGNTVTHQDVCGELIHVDEAVVIDGPFHENCMMQFETQEDRILAFSVVDGNIIETRELFTIHDGISTESPILLAGNQKILEYSRKDLPATFYSTQSAAIVRFIKTPSAKMSLKIQKAVSCSLNVGPESQCGRVVDEISCYCANFNNKNHPDQTMFCIDNKMTLVSFENRTEEEFVQKTWSTQIPYWTSLTDTRRDGTWVWEGTMTILNPGDYTHWFPGRPSLANDNEEDCMLYGGNTFFGYWSDVNCITTLANAICEAHP</sequence>
<dbReference type="PROSITE" id="PS50041">
    <property type="entry name" value="C_TYPE_LECTIN_2"/>
    <property type="match status" value="1"/>
</dbReference>
<dbReference type="OrthoDB" id="418245at2759"/>
<comment type="caution">
    <text evidence="4">The sequence shown here is derived from an EMBL/GenBank/DDBJ whole genome shotgun (WGS) entry which is preliminary data.</text>
</comment>
<dbReference type="InterPro" id="IPR051004">
    <property type="entry name" value="DC-SIGN_domain-containing"/>
</dbReference>
<dbReference type="PANTHER" id="PTHR22802:SF465">
    <property type="entry name" value="AT17652P-RELATED"/>
    <property type="match status" value="1"/>
</dbReference>
<dbReference type="InterPro" id="IPR016187">
    <property type="entry name" value="CTDL_fold"/>
</dbReference>
<accession>A0A8J2S0M2</accession>
<keyword evidence="2" id="KW-0732">Signal</keyword>
<dbReference type="InterPro" id="IPR001304">
    <property type="entry name" value="C-type_lectin-like"/>
</dbReference>
<dbReference type="SUPFAM" id="SSF56436">
    <property type="entry name" value="C-type lectin-like"/>
    <property type="match status" value="1"/>
</dbReference>
<feature type="signal peptide" evidence="2">
    <location>
        <begin position="1"/>
        <end position="19"/>
    </location>
</feature>
<dbReference type="EMBL" id="CAKKLH010000319">
    <property type="protein sequence ID" value="CAH0111988.1"/>
    <property type="molecule type" value="Genomic_DNA"/>
</dbReference>
<keyword evidence="1" id="KW-1015">Disulfide bond</keyword>